<dbReference type="InterPro" id="IPR001633">
    <property type="entry name" value="EAL_dom"/>
</dbReference>
<dbReference type="SUPFAM" id="SSF55073">
    <property type="entry name" value="Nucleotide cyclase"/>
    <property type="match status" value="1"/>
</dbReference>
<dbReference type="PROSITE" id="PS50883">
    <property type="entry name" value="EAL"/>
    <property type="match status" value="1"/>
</dbReference>
<organism evidence="3 4">
    <name type="scientific">Niveispirillum cyanobacteriorum</name>
    <dbReference type="NCBI Taxonomy" id="1612173"/>
    <lineage>
        <taxon>Bacteria</taxon>
        <taxon>Pseudomonadati</taxon>
        <taxon>Pseudomonadota</taxon>
        <taxon>Alphaproteobacteria</taxon>
        <taxon>Rhodospirillales</taxon>
        <taxon>Azospirillaceae</taxon>
        <taxon>Niveispirillum</taxon>
    </lineage>
</organism>
<evidence type="ECO:0000313" key="3">
    <source>
        <dbReference type="EMBL" id="AUN29506.1"/>
    </source>
</evidence>
<keyword evidence="4" id="KW-1185">Reference proteome</keyword>
<dbReference type="FunFam" id="3.20.20.450:FF:000001">
    <property type="entry name" value="Cyclic di-GMP phosphodiesterase yahA"/>
    <property type="match status" value="1"/>
</dbReference>
<dbReference type="Pfam" id="PF00563">
    <property type="entry name" value="EAL"/>
    <property type="match status" value="1"/>
</dbReference>
<gene>
    <name evidence="3" type="ORF">C0V82_04120</name>
</gene>
<dbReference type="CDD" id="cd01949">
    <property type="entry name" value="GGDEF"/>
    <property type="match status" value="1"/>
</dbReference>
<feature type="domain" description="GGDEF" evidence="2">
    <location>
        <begin position="56"/>
        <end position="189"/>
    </location>
</feature>
<sequence length="455" mass="50068">MPGPRNNAVVTLSKILNTDGGQAADFIPRDAVTGVWEMRPFANRVAEILAQHDGRLIAGILVVEIDRMPQLFRVHGQQALDQAMATLVKRLMPVCGANDLICRFAQTQFAIFLPGLDHAGKALFAASAIANSMVEPIIVEGQQLFVSAKIGVAVSPNDATDGPSLIRNACVALEQAVKSGTANYLHFTRAMRDDLKERLDLEDELRAAIRDNQLVLHYQPKVAIQGGEPVGGEALLRWRHPVRGMVPPGVFIPTAEETGLIVPIGEWVLRNAIKQIREWLDAGLPPIQIAVNVSERQFRWGHLPALIDVLLAESGIPPHLLQLEITETILPEDLEGALQQMRWIADRGVALALDDFGTGYSSLSYLRELPLDCLKVDRKFVMDMERDQSTRHIVEAIVAMAQAMDLKVVAEGIETPAQWEILKRLGVEEGQGYLFARPMPADGFAEFIRHAAKPV</sequence>
<dbReference type="InterPro" id="IPR029787">
    <property type="entry name" value="Nucleotide_cyclase"/>
</dbReference>
<dbReference type="InterPro" id="IPR043128">
    <property type="entry name" value="Rev_trsase/Diguanyl_cyclase"/>
</dbReference>
<dbReference type="InterPro" id="IPR035919">
    <property type="entry name" value="EAL_sf"/>
</dbReference>
<dbReference type="InterPro" id="IPR050706">
    <property type="entry name" value="Cyclic-di-GMP_PDE-like"/>
</dbReference>
<evidence type="ECO:0008006" key="5">
    <source>
        <dbReference type="Google" id="ProtNLM"/>
    </source>
</evidence>
<dbReference type="PANTHER" id="PTHR33121">
    <property type="entry name" value="CYCLIC DI-GMP PHOSPHODIESTERASE PDEF"/>
    <property type="match status" value="1"/>
</dbReference>
<dbReference type="InterPro" id="IPR000160">
    <property type="entry name" value="GGDEF_dom"/>
</dbReference>
<dbReference type="SMART" id="SM00267">
    <property type="entry name" value="GGDEF"/>
    <property type="match status" value="1"/>
</dbReference>
<dbReference type="NCBIfam" id="TIGR00254">
    <property type="entry name" value="GGDEF"/>
    <property type="match status" value="1"/>
</dbReference>
<dbReference type="Proteomes" id="UP000234752">
    <property type="component" value="Chromosome eg_1"/>
</dbReference>
<dbReference type="Gene3D" id="3.20.20.450">
    <property type="entry name" value="EAL domain"/>
    <property type="match status" value="1"/>
</dbReference>
<reference evidence="3 4" key="1">
    <citation type="submission" date="2017-12" db="EMBL/GenBank/DDBJ databases">
        <title>Genomes of bacteria within cyanobacterial aggregates.</title>
        <authorList>
            <person name="Cai H."/>
        </authorList>
    </citation>
    <scope>NUCLEOTIDE SEQUENCE [LARGE SCALE GENOMIC DNA]</scope>
    <source>
        <strain evidence="3 4">TH16</strain>
    </source>
</reference>
<dbReference type="PANTHER" id="PTHR33121:SF70">
    <property type="entry name" value="SIGNALING PROTEIN YKOW"/>
    <property type="match status" value="1"/>
</dbReference>
<dbReference type="Pfam" id="PF00990">
    <property type="entry name" value="GGDEF"/>
    <property type="match status" value="1"/>
</dbReference>
<dbReference type="CDD" id="cd01948">
    <property type="entry name" value="EAL"/>
    <property type="match status" value="1"/>
</dbReference>
<dbReference type="GO" id="GO:0071111">
    <property type="term" value="F:cyclic-guanylate-specific phosphodiesterase activity"/>
    <property type="evidence" value="ECO:0007669"/>
    <property type="project" value="InterPro"/>
</dbReference>
<evidence type="ECO:0000313" key="4">
    <source>
        <dbReference type="Proteomes" id="UP000234752"/>
    </source>
</evidence>
<dbReference type="Gene3D" id="3.30.70.270">
    <property type="match status" value="1"/>
</dbReference>
<feature type="domain" description="EAL" evidence="1">
    <location>
        <begin position="198"/>
        <end position="452"/>
    </location>
</feature>
<dbReference type="KEGG" id="ncb:C0V82_04120"/>
<dbReference type="EMBL" id="CP025611">
    <property type="protein sequence ID" value="AUN29506.1"/>
    <property type="molecule type" value="Genomic_DNA"/>
</dbReference>
<dbReference type="PROSITE" id="PS50887">
    <property type="entry name" value="GGDEF"/>
    <property type="match status" value="1"/>
</dbReference>
<evidence type="ECO:0000259" key="2">
    <source>
        <dbReference type="PROSITE" id="PS50887"/>
    </source>
</evidence>
<name>A0A2K9NAD8_9PROT</name>
<dbReference type="SUPFAM" id="SSF141868">
    <property type="entry name" value="EAL domain-like"/>
    <property type="match status" value="1"/>
</dbReference>
<dbReference type="AlphaFoldDB" id="A0A2K9NAD8"/>
<accession>A0A2K9NAD8</accession>
<protein>
    <recommendedName>
        <fullName evidence="5">GGDEF domain-containing protein</fullName>
    </recommendedName>
</protein>
<evidence type="ECO:0000259" key="1">
    <source>
        <dbReference type="PROSITE" id="PS50883"/>
    </source>
</evidence>
<dbReference type="SMART" id="SM00052">
    <property type="entry name" value="EAL"/>
    <property type="match status" value="1"/>
</dbReference>
<proteinExistence type="predicted"/>